<dbReference type="PANTHER" id="PTHR44688">
    <property type="entry name" value="DNA-BINDING TRANSCRIPTIONAL ACTIVATOR DEVR_DOSR"/>
    <property type="match status" value="1"/>
</dbReference>
<evidence type="ECO:0000256" key="3">
    <source>
        <dbReference type="ARBA" id="ARBA00023163"/>
    </source>
</evidence>
<feature type="compositionally biased region" description="Low complexity" evidence="4">
    <location>
        <begin position="90"/>
        <end position="104"/>
    </location>
</feature>
<dbReference type="SUPFAM" id="SSF48452">
    <property type="entry name" value="TPR-like"/>
    <property type="match status" value="1"/>
</dbReference>
<dbReference type="InterPro" id="IPR011990">
    <property type="entry name" value="TPR-like_helical_dom_sf"/>
</dbReference>
<feature type="compositionally biased region" description="Low complexity" evidence="4">
    <location>
        <begin position="290"/>
        <end position="300"/>
    </location>
</feature>
<keyword evidence="1" id="KW-0805">Transcription regulation</keyword>
<reference evidence="6 7" key="1">
    <citation type="journal article" date="2010" name="Genome Biol. Evol.">
        <title>The sequence of a 1.8-mb bacterial linear plasmid reveals a rich evolutionary reservoir of secondary metabolic pathways.</title>
        <authorList>
            <person name="Medema M.H."/>
            <person name="Trefzer A."/>
            <person name="Kovalchuk A."/>
            <person name="van den Berg M."/>
            <person name="Mueller U."/>
            <person name="Heijne W."/>
            <person name="Wu L."/>
            <person name="Alam M.T."/>
            <person name="Ronning C.M."/>
            <person name="Nierman W.C."/>
            <person name="Bovenberg R.A.L."/>
            <person name="Breitling R."/>
            <person name="Takano E."/>
        </authorList>
    </citation>
    <scope>NUCLEOTIDE SEQUENCE [LARGE SCALE GENOMIC DNA]</scope>
    <source>
        <strain evidence="7">ATCC 27064 / DSM 738 / JCM 4710 / NBRC 13307 / NCIMB 12785 / NRRL 3585 / VKM Ac-602</strain>
        <plasmid evidence="6">pSCL4</plasmid>
    </source>
</reference>
<keyword evidence="7" id="KW-1185">Reference proteome</keyword>
<dbReference type="Pfam" id="PF00196">
    <property type="entry name" value="GerE"/>
    <property type="match status" value="1"/>
</dbReference>
<dbReference type="Proteomes" id="UP000002357">
    <property type="component" value="Plasmid pSCL4"/>
</dbReference>
<evidence type="ECO:0000259" key="5">
    <source>
        <dbReference type="PROSITE" id="PS50043"/>
    </source>
</evidence>
<name>D5SK51_STRCL</name>
<dbReference type="GeneID" id="93734866"/>
<evidence type="ECO:0000313" key="7">
    <source>
        <dbReference type="Proteomes" id="UP000002357"/>
    </source>
</evidence>
<evidence type="ECO:0000313" key="6">
    <source>
        <dbReference type="EMBL" id="EFG04294.2"/>
    </source>
</evidence>
<dbReference type="InterPro" id="IPR036388">
    <property type="entry name" value="WH-like_DNA-bd_sf"/>
</dbReference>
<proteinExistence type="predicted"/>
<feature type="region of interest" description="Disordered" evidence="4">
    <location>
        <begin position="84"/>
        <end position="147"/>
    </location>
</feature>
<dbReference type="AlphaFoldDB" id="D5SK51"/>
<dbReference type="InterPro" id="IPR041664">
    <property type="entry name" value="AAA_16"/>
</dbReference>
<dbReference type="EMBL" id="CM000914">
    <property type="protein sequence ID" value="EFG04294.2"/>
    <property type="molecule type" value="Genomic_DNA"/>
</dbReference>
<dbReference type="GO" id="GO:0006355">
    <property type="term" value="P:regulation of DNA-templated transcription"/>
    <property type="evidence" value="ECO:0007669"/>
    <property type="project" value="InterPro"/>
</dbReference>
<dbReference type="eggNOG" id="COG2909">
    <property type="taxonomic scope" value="Bacteria"/>
</dbReference>
<dbReference type="KEGG" id="sclf:BB341_28255"/>
<dbReference type="PANTHER" id="PTHR44688:SF16">
    <property type="entry name" value="DNA-BINDING TRANSCRIPTIONAL ACTIVATOR DEVR_DOSR"/>
    <property type="match status" value="1"/>
</dbReference>
<dbReference type="PROSITE" id="PS50043">
    <property type="entry name" value="HTH_LUXR_2"/>
    <property type="match status" value="1"/>
</dbReference>
<dbReference type="SUPFAM" id="SSF46894">
    <property type="entry name" value="C-terminal effector domain of the bipartite response regulators"/>
    <property type="match status" value="1"/>
</dbReference>
<dbReference type="InterPro" id="IPR016032">
    <property type="entry name" value="Sig_transdc_resp-reg_C-effctor"/>
</dbReference>
<sequence>MPSFYPALRNGRLFGYRTKDIDDGTHGRHTMHLPLGAGRDSALDEGERSATAALAGRGRWLLLYGDVGAGRSALLTEILRRETATDRRGTAPATATRTAPTQNRNRNESRDRNRNHGPAYGGPHGRTPAGATQGEAPGGAAAGPPGRMQILSTRAVPQEAGFAFSLLRGLFPEGVLLPFGETGPTVEQRLFHRLTGHVAALAARRPLLLAVDDADLADPPSRRWLGHLSHRLADLPVLLLLTACADPRPSGADTPGADLGARLCGDTGTALPLSPLGPGAAAHLFRLCSGTSPTSPTSPNGTGGTDRTGGKDGMDGKKGMDGADRDLLAAGAGNPLLLDALARRPRPSGSWPGGPLGTPYRTALARWLRSPAAPERRPLALALALLPPGTIDPPAAGDQEPALTTDFTAALTGLPPDRLPAARRHLAELTPMLALPSVREAVLATADHHELPFLRHRVAHALYRHGGPASDIAPLLLDTPQTGAPWIVHTLEEAAEHALRTGAPDHAARILRHALGGPVAPARHCSLTLRLSALDMLHSSRSGIRRLHESLQRADCHDPCAVSEALSGALAAQGHVDTAIRVLEDTGRTIDDEQLTAVVRVGVAALASQDARTWHHAADEMRTLAPHAPESVEPLVCALLTIHEGGTGRIDAHTAVQRVTARLHAPVHPRLRTAFTAGAAAVLEWADHLDEARGLLARELPALPALPVALDLTSQAHLHLFTVHATVERKLGRFRHLVDRLTPLLDGVRDPAVRLPYLRALTAHAWHELGRTDLAHRHLDALGAFDEPGVSWEWEEVLHTRARIHLDSGEWQQALTAYRRCGERHAVRGFVNPVGQPWRSGAAIALAHLSRHTEARALADEGLRYAHAWGTPRHIGTALRARALTLGGRERLETLEEAARVLGTAPAPTELIETLTDLGRAQIVSGRRRKGRETLRDAQGLARTLLPAAPGPATDVLSTGAGPLTPRLVALVDAALRASESGRPCRRTDPSPALLPVDELTSAERRIVELAVQGLTNDQICASLHLARRTVESHLTKAYRKLGVTRRTQLATRLAVGAATTGR</sequence>
<dbReference type="OrthoDB" id="3178131at2"/>
<feature type="domain" description="HTH luxR-type" evidence="5">
    <location>
        <begin position="993"/>
        <end position="1058"/>
    </location>
</feature>
<keyword evidence="3" id="KW-0804">Transcription</keyword>
<evidence type="ECO:0000256" key="1">
    <source>
        <dbReference type="ARBA" id="ARBA00023015"/>
    </source>
</evidence>
<dbReference type="InterPro" id="IPR000792">
    <property type="entry name" value="Tscrpt_reg_LuxR_C"/>
</dbReference>
<feature type="region of interest" description="Disordered" evidence="4">
    <location>
        <begin position="24"/>
        <end position="44"/>
    </location>
</feature>
<keyword evidence="2" id="KW-0238">DNA-binding</keyword>
<dbReference type="SMART" id="SM00421">
    <property type="entry name" value="HTH_LUXR"/>
    <property type="match status" value="1"/>
</dbReference>
<feature type="region of interest" description="Disordered" evidence="4">
    <location>
        <begin position="290"/>
        <end position="326"/>
    </location>
</feature>
<dbReference type="RefSeq" id="WP_003963305.1">
    <property type="nucleotide sequence ID" value="NZ_CM000914.1"/>
</dbReference>
<evidence type="ECO:0000256" key="2">
    <source>
        <dbReference type="ARBA" id="ARBA00023125"/>
    </source>
</evidence>
<protein>
    <submittedName>
        <fullName evidence="6">Transcriptional regulatory protein</fullName>
    </submittedName>
</protein>
<dbReference type="Pfam" id="PF13191">
    <property type="entry name" value="AAA_16"/>
    <property type="match status" value="1"/>
</dbReference>
<evidence type="ECO:0000256" key="4">
    <source>
        <dbReference type="SAM" id="MobiDB-lite"/>
    </source>
</evidence>
<feature type="compositionally biased region" description="Basic and acidic residues" evidence="4">
    <location>
        <begin position="308"/>
        <end position="326"/>
    </location>
</feature>
<geneLocation type="plasmid" evidence="6 7">
    <name>pSCL4</name>
</geneLocation>
<dbReference type="GO" id="GO:0003677">
    <property type="term" value="F:DNA binding"/>
    <property type="evidence" value="ECO:0007669"/>
    <property type="project" value="UniProtKB-KW"/>
</dbReference>
<dbReference type="Gene3D" id="1.25.40.10">
    <property type="entry name" value="Tetratricopeptide repeat domain"/>
    <property type="match status" value="1"/>
</dbReference>
<organism evidence="6 7">
    <name type="scientific">Streptomyces clavuligerus</name>
    <dbReference type="NCBI Taxonomy" id="1901"/>
    <lineage>
        <taxon>Bacteria</taxon>
        <taxon>Bacillati</taxon>
        <taxon>Actinomycetota</taxon>
        <taxon>Actinomycetes</taxon>
        <taxon>Kitasatosporales</taxon>
        <taxon>Streptomycetaceae</taxon>
        <taxon>Streptomyces</taxon>
    </lineage>
</organism>
<dbReference type="CDD" id="cd06170">
    <property type="entry name" value="LuxR_C_like"/>
    <property type="match status" value="1"/>
</dbReference>
<keyword evidence="6" id="KW-0614">Plasmid</keyword>
<accession>D5SK51</accession>
<dbReference type="Gene3D" id="1.10.10.10">
    <property type="entry name" value="Winged helix-like DNA-binding domain superfamily/Winged helix DNA-binding domain"/>
    <property type="match status" value="1"/>
</dbReference>
<dbReference type="PRINTS" id="PR00038">
    <property type="entry name" value="HTHLUXR"/>
</dbReference>
<feature type="compositionally biased region" description="Basic and acidic residues" evidence="4">
    <location>
        <begin position="105"/>
        <end position="114"/>
    </location>
</feature>
<gene>
    <name evidence="6" type="ORF">SCLAV_p0808</name>
</gene>